<name>A0A1X2CUQ2_9MYCO</name>
<comment type="caution">
    <text evidence="1">The sequence shown here is derived from an EMBL/GenBank/DDBJ whole genome shotgun (WGS) entry which is preliminary data.</text>
</comment>
<dbReference type="AlphaFoldDB" id="A0A1X2CUQ2"/>
<keyword evidence="2" id="KW-1185">Reference proteome</keyword>
<dbReference type="STRING" id="486698.AWC22_18760"/>
<evidence type="ECO:0000313" key="2">
    <source>
        <dbReference type="Proteomes" id="UP000193087"/>
    </source>
</evidence>
<dbReference type="Proteomes" id="UP000193087">
    <property type="component" value="Unassembled WGS sequence"/>
</dbReference>
<proteinExistence type="predicted"/>
<reference evidence="1 2" key="1">
    <citation type="submission" date="2016-01" db="EMBL/GenBank/DDBJ databases">
        <title>The new phylogeny of the genus Mycobacterium.</title>
        <authorList>
            <person name="Tarcisio F."/>
            <person name="Conor M."/>
            <person name="Antonella G."/>
            <person name="Elisabetta G."/>
            <person name="Giulia F.S."/>
            <person name="Sara T."/>
            <person name="Anna F."/>
            <person name="Clotilde B."/>
            <person name="Roberto B."/>
            <person name="Veronica D.S."/>
            <person name="Fabio R."/>
            <person name="Monica P."/>
            <person name="Olivier J."/>
            <person name="Enrico T."/>
            <person name="Nicola S."/>
        </authorList>
    </citation>
    <scope>NUCLEOTIDE SEQUENCE [LARGE SCALE GENOMIC DNA]</scope>
    <source>
        <strain evidence="1 2">DSM 45176</strain>
    </source>
</reference>
<protein>
    <submittedName>
        <fullName evidence="1">Uncharacterized protein</fullName>
    </submittedName>
</protein>
<sequence length="130" mass="14063">MEIQEWRFTPEITRLERLMATTAGMPFSMDTANHLAQTQGFMGLVDETRGNNQRLLAAADTFQTVNQGHMSQSAQVVLADVHSTAVQNNEVLNGITTGLQTSYQMTDGQEATNAANVMHAGAALGTSIYT</sequence>
<organism evidence="1 2">
    <name type="scientific">Mycobacterium riyadhense</name>
    <dbReference type="NCBI Taxonomy" id="486698"/>
    <lineage>
        <taxon>Bacteria</taxon>
        <taxon>Bacillati</taxon>
        <taxon>Actinomycetota</taxon>
        <taxon>Actinomycetes</taxon>
        <taxon>Mycobacteriales</taxon>
        <taxon>Mycobacteriaceae</taxon>
        <taxon>Mycobacterium</taxon>
    </lineage>
</organism>
<dbReference type="EMBL" id="LQPQ01000073">
    <property type="protein sequence ID" value="ORW79578.1"/>
    <property type="molecule type" value="Genomic_DNA"/>
</dbReference>
<evidence type="ECO:0000313" key="1">
    <source>
        <dbReference type="EMBL" id="ORW79578.1"/>
    </source>
</evidence>
<gene>
    <name evidence="1" type="ORF">AWC22_18760</name>
</gene>
<accession>A0A1X2CUQ2</accession>